<evidence type="ECO:0000313" key="1">
    <source>
        <dbReference type="EMBL" id="KAK2116496.1"/>
    </source>
</evidence>
<protein>
    <submittedName>
        <fullName evidence="1">Uncharacterized protein</fullName>
    </submittedName>
</protein>
<feature type="non-terminal residue" evidence="1">
    <location>
        <position position="88"/>
    </location>
</feature>
<sequence length="88" mass="9106">MSSSPDNPCPHEESAPLRCGLVACSALLSSCCGNLFGPVKRGAEWSQGRTECAGGVGPLLMTAAGGVLENYQDDDRPGLMATVEDRPP</sequence>
<reference evidence="1 2" key="1">
    <citation type="submission" date="2023-05" db="EMBL/GenBank/DDBJ databases">
        <title>B98-5 Cell Line De Novo Hybrid Assembly: An Optical Mapping Approach.</title>
        <authorList>
            <person name="Kananen K."/>
            <person name="Auerbach J.A."/>
            <person name="Kautto E."/>
            <person name="Blachly J.S."/>
        </authorList>
    </citation>
    <scope>NUCLEOTIDE SEQUENCE [LARGE SCALE GENOMIC DNA]</scope>
    <source>
        <strain evidence="1">B95-8</strain>
        <tissue evidence="1">Cell line</tissue>
    </source>
</reference>
<keyword evidence="2" id="KW-1185">Reference proteome</keyword>
<organism evidence="1 2">
    <name type="scientific">Saguinus oedipus</name>
    <name type="common">Cotton-top tamarin</name>
    <name type="synonym">Oedipomidas oedipus</name>
    <dbReference type="NCBI Taxonomy" id="9490"/>
    <lineage>
        <taxon>Eukaryota</taxon>
        <taxon>Metazoa</taxon>
        <taxon>Chordata</taxon>
        <taxon>Craniata</taxon>
        <taxon>Vertebrata</taxon>
        <taxon>Euteleostomi</taxon>
        <taxon>Mammalia</taxon>
        <taxon>Eutheria</taxon>
        <taxon>Euarchontoglires</taxon>
        <taxon>Primates</taxon>
        <taxon>Haplorrhini</taxon>
        <taxon>Platyrrhini</taxon>
        <taxon>Cebidae</taxon>
        <taxon>Callitrichinae</taxon>
        <taxon>Saguinus</taxon>
    </lineage>
</organism>
<comment type="caution">
    <text evidence="1">The sequence shown here is derived from an EMBL/GenBank/DDBJ whole genome shotgun (WGS) entry which is preliminary data.</text>
</comment>
<proteinExistence type="predicted"/>
<name>A0ABQ9W550_SAGOE</name>
<dbReference type="EMBL" id="JASSZA010000002">
    <property type="protein sequence ID" value="KAK2116496.1"/>
    <property type="molecule type" value="Genomic_DNA"/>
</dbReference>
<gene>
    <name evidence="1" type="ORF">P7K49_003382</name>
</gene>
<accession>A0ABQ9W550</accession>
<dbReference type="Proteomes" id="UP001266305">
    <property type="component" value="Unassembled WGS sequence"/>
</dbReference>
<evidence type="ECO:0000313" key="2">
    <source>
        <dbReference type="Proteomes" id="UP001266305"/>
    </source>
</evidence>